<feature type="compositionally biased region" description="Polar residues" evidence="1">
    <location>
        <begin position="1"/>
        <end position="18"/>
    </location>
</feature>
<sequence>MSHLIFTTSFSPIPQSSLAPDDEQAVRGHPATGSLSKHPSALCGSDLISVPGPRCSPPSRIPARPLSSHRSWSRPPRCR</sequence>
<reference evidence="2 3" key="1">
    <citation type="journal article" date="2024" name="Genome Biol. Evol.">
        <title>Chromosome-level genome assembly of the viviparous eelpout Zoarces viviparus.</title>
        <authorList>
            <person name="Fuhrmann N."/>
            <person name="Brasseur M.V."/>
            <person name="Bakowski C.E."/>
            <person name="Podsiadlowski L."/>
            <person name="Prost S."/>
            <person name="Krehenwinkel H."/>
            <person name="Mayer C."/>
        </authorList>
    </citation>
    <scope>NUCLEOTIDE SEQUENCE [LARGE SCALE GENOMIC DNA]</scope>
    <source>
        <strain evidence="2">NO-MEL_2022_Ind0_liver</strain>
    </source>
</reference>
<accession>A0AAW1EMY4</accession>
<evidence type="ECO:0000313" key="2">
    <source>
        <dbReference type="EMBL" id="KAK9523955.1"/>
    </source>
</evidence>
<feature type="region of interest" description="Disordered" evidence="1">
    <location>
        <begin position="1"/>
        <end position="79"/>
    </location>
</feature>
<organism evidence="2 3">
    <name type="scientific">Zoarces viviparus</name>
    <name type="common">Viviparous eelpout</name>
    <name type="synonym">Blennius viviparus</name>
    <dbReference type="NCBI Taxonomy" id="48416"/>
    <lineage>
        <taxon>Eukaryota</taxon>
        <taxon>Metazoa</taxon>
        <taxon>Chordata</taxon>
        <taxon>Craniata</taxon>
        <taxon>Vertebrata</taxon>
        <taxon>Euteleostomi</taxon>
        <taxon>Actinopterygii</taxon>
        <taxon>Neopterygii</taxon>
        <taxon>Teleostei</taxon>
        <taxon>Neoteleostei</taxon>
        <taxon>Acanthomorphata</taxon>
        <taxon>Eupercaria</taxon>
        <taxon>Perciformes</taxon>
        <taxon>Cottioidei</taxon>
        <taxon>Zoarcales</taxon>
        <taxon>Zoarcidae</taxon>
        <taxon>Zoarcinae</taxon>
        <taxon>Zoarces</taxon>
    </lineage>
</organism>
<evidence type="ECO:0000313" key="3">
    <source>
        <dbReference type="Proteomes" id="UP001488805"/>
    </source>
</evidence>
<proteinExistence type="predicted"/>
<dbReference type="EMBL" id="JBCEZU010000156">
    <property type="protein sequence ID" value="KAK9523955.1"/>
    <property type="molecule type" value="Genomic_DNA"/>
</dbReference>
<comment type="caution">
    <text evidence="2">The sequence shown here is derived from an EMBL/GenBank/DDBJ whole genome shotgun (WGS) entry which is preliminary data.</text>
</comment>
<dbReference type="Proteomes" id="UP001488805">
    <property type="component" value="Unassembled WGS sequence"/>
</dbReference>
<evidence type="ECO:0000256" key="1">
    <source>
        <dbReference type="SAM" id="MobiDB-lite"/>
    </source>
</evidence>
<dbReference type="AlphaFoldDB" id="A0AAW1EMY4"/>
<protein>
    <submittedName>
        <fullName evidence="2">Uncharacterized protein</fullName>
    </submittedName>
</protein>
<keyword evidence="3" id="KW-1185">Reference proteome</keyword>
<name>A0AAW1EMY4_ZOAVI</name>
<gene>
    <name evidence="2" type="ORF">VZT92_017831</name>
</gene>